<evidence type="ECO:0008006" key="4">
    <source>
        <dbReference type="Google" id="ProtNLM"/>
    </source>
</evidence>
<dbReference type="SUPFAM" id="SSF56784">
    <property type="entry name" value="HAD-like"/>
    <property type="match status" value="1"/>
</dbReference>
<feature type="compositionally biased region" description="Pro residues" evidence="1">
    <location>
        <begin position="243"/>
        <end position="255"/>
    </location>
</feature>
<dbReference type="InterPro" id="IPR023214">
    <property type="entry name" value="HAD_sf"/>
</dbReference>
<dbReference type="RefSeq" id="WP_194503922.1">
    <property type="nucleotide sequence ID" value="NZ_JADIVZ010000006.1"/>
</dbReference>
<dbReference type="Gene3D" id="3.40.50.1000">
    <property type="entry name" value="HAD superfamily/HAD-like"/>
    <property type="match status" value="1"/>
</dbReference>
<organism evidence="2 3">
    <name type="scientific">Nocardioides acrostichi</name>
    <dbReference type="NCBI Taxonomy" id="2784339"/>
    <lineage>
        <taxon>Bacteria</taxon>
        <taxon>Bacillati</taxon>
        <taxon>Actinomycetota</taxon>
        <taxon>Actinomycetes</taxon>
        <taxon>Propionibacteriales</taxon>
        <taxon>Nocardioidaceae</taxon>
        <taxon>Nocardioides</taxon>
    </lineage>
</organism>
<reference evidence="2" key="1">
    <citation type="submission" date="2020-11" db="EMBL/GenBank/DDBJ databases">
        <title>Nocardioides sp. CBS4Y-1, whole genome shotgun sequence.</title>
        <authorList>
            <person name="Tuo L."/>
        </authorList>
    </citation>
    <scope>NUCLEOTIDE SEQUENCE</scope>
    <source>
        <strain evidence="2">CBS4Y-1</strain>
    </source>
</reference>
<protein>
    <recommendedName>
        <fullName evidence="4">HAD family hydrolase</fullName>
    </recommendedName>
</protein>
<dbReference type="EMBL" id="JADIVZ010000006">
    <property type="protein sequence ID" value="MBF4162665.1"/>
    <property type="molecule type" value="Genomic_DNA"/>
</dbReference>
<proteinExistence type="predicted"/>
<feature type="region of interest" description="Disordered" evidence="1">
    <location>
        <begin position="235"/>
        <end position="256"/>
    </location>
</feature>
<evidence type="ECO:0000313" key="3">
    <source>
        <dbReference type="Proteomes" id="UP000656804"/>
    </source>
</evidence>
<dbReference type="InterPro" id="IPR024197">
    <property type="entry name" value="TPP-like"/>
</dbReference>
<accession>A0A930Y6R9</accession>
<evidence type="ECO:0000256" key="1">
    <source>
        <dbReference type="SAM" id="MobiDB-lite"/>
    </source>
</evidence>
<dbReference type="PIRSF" id="PIRSF030802">
    <property type="entry name" value="UCP030802"/>
    <property type="match status" value="1"/>
</dbReference>
<dbReference type="InterPro" id="IPR036412">
    <property type="entry name" value="HAD-like_sf"/>
</dbReference>
<comment type="caution">
    <text evidence="2">The sequence shown here is derived from an EMBL/GenBank/DDBJ whole genome shotgun (WGS) entry which is preliminary data.</text>
</comment>
<dbReference type="AlphaFoldDB" id="A0A930Y6R9"/>
<keyword evidence="3" id="KW-1185">Reference proteome</keyword>
<dbReference type="Proteomes" id="UP000656804">
    <property type="component" value="Unassembled WGS sequence"/>
</dbReference>
<gene>
    <name evidence="2" type="ORF">ISG29_13285</name>
</gene>
<name>A0A930Y6R9_9ACTN</name>
<sequence>MSPSPAALVAVDLDQTLIYSRRSARFDPDSADAPEHVWVEDYDGSPQSLMTRAAHERLEALMRTSMVVPCTTRTVAQYSRVRLPQTPQHAICTNGAVVLTDGRPDEEWTTLVADALAGAGSAQESATYLRRHLDEGWVKTVSVAEDVFAYLVAHDRDGISEAWVAQTSAWAAPRRLTVSVQGRKVYLVPSQVTKAAAARHLADRHGLPLLAAGDSLLDLPLLLEAEVAVRPPHGELAHLTPPAEGPWPLQAPGPPGAVAAESVLAVLADASRGGPRHP</sequence>
<evidence type="ECO:0000313" key="2">
    <source>
        <dbReference type="EMBL" id="MBF4162665.1"/>
    </source>
</evidence>